<reference evidence="3 4" key="1">
    <citation type="submission" date="2024-10" db="EMBL/GenBank/DDBJ databases">
        <title>Updated reference genomes for cyclostephanoid diatoms.</title>
        <authorList>
            <person name="Roberts W.R."/>
            <person name="Alverson A.J."/>
        </authorList>
    </citation>
    <scope>NUCLEOTIDE SEQUENCE [LARGE SCALE GENOMIC DNA]</scope>
    <source>
        <strain evidence="3 4">AJA010-31</strain>
    </source>
</reference>
<feature type="compositionally biased region" description="Gly residues" evidence="2">
    <location>
        <begin position="1"/>
        <end position="14"/>
    </location>
</feature>
<evidence type="ECO:0000256" key="2">
    <source>
        <dbReference type="SAM" id="MobiDB-lite"/>
    </source>
</evidence>
<gene>
    <name evidence="3" type="ORF">ACHAWO_008110</name>
</gene>
<dbReference type="Proteomes" id="UP001530400">
    <property type="component" value="Unassembled WGS sequence"/>
</dbReference>
<feature type="compositionally biased region" description="Basic and acidic residues" evidence="2">
    <location>
        <begin position="15"/>
        <end position="44"/>
    </location>
</feature>
<dbReference type="EMBL" id="JALLPJ020000300">
    <property type="protein sequence ID" value="KAL3796174.1"/>
    <property type="molecule type" value="Genomic_DNA"/>
</dbReference>
<keyword evidence="4" id="KW-1185">Reference proteome</keyword>
<comment type="caution">
    <text evidence="3">The sequence shown here is derived from an EMBL/GenBank/DDBJ whole genome shotgun (WGS) entry which is preliminary data.</text>
</comment>
<protein>
    <submittedName>
        <fullName evidence="3">Uncharacterized protein</fullName>
    </submittedName>
</protein>
<feature type="region of interest" description="Disordered" evidence="2">
    <location>
        <begin position="1"/>
        <end position="94"/>
    </location>
</feature>
<accession>A0ABD3Q8A9</accession>
<sequence length="937" mass="106981">MSHYGNGGNNWGGYGRRDGGGWGKRSDDRSRYEDRPRHDERSRYYDNPYQGSNGRDFQANQPRNGGGYSYGNDRRYDDRDEHYHNNNRKRDATYSIEHRAAAKKPSHTHHNGESLTPQAQNIKQQMEELSSVNNISAQAFMRPEGWDKTAQRAVEATEAKMLTVLAERKKKEGGNNNYDAHDSDSDCYTPVGVNQDTGDKIENSLLTEYIRKLPGCHRMFAGFFFDYLPNAGDDKICACPCSKYGIEVGEDVMCEYSKGDPSGLMAHLKTLGGLYDEKDKKSRQRVQIPLKCEYHHAANIFLREAFADYHRSVGHKALYPMGSQEYHDAIAAEARKKQREKQTLISEKEELKLKIVDLESNLDKINEELFEKEKRWKDEMKAFNVVEKKKAVLTDDELKHHQDSVRGHFDVLRYLVDQGTEFRPIFEPVKICVKPDPDGRASFSFQFFLDSLYERQFVKSAFSAKEGSTKKENASAEKDFERCYDLFFGDICSVDEAKTKKNPKNNITMGLISEWNVVYTKTEECGKTKKAKDQLEADTAIDQGGPSRQFISDAILQMQTLSVPVEGRNVTIFCQVTAGKERQNVMELIPRMDFDLEREVRSIAREKSNEPNFPEVEVIVESAMSRIKDYSRVLGRLLLHAFICDHPVSSAVMTPFYMNCKKVCFLCSVSRFTVVLSQCPFYQVLLRGVIPGDVRYDRGDVLRDIDGVLCVQSNTLIKGPSYWLEDGDVDDDGNPWTIDTIFSKRFANEFINTRFTVLSGMVDGLSLRGKRITSVEELHEGSELRGVLGNVPIGAIAKILFARPILSYDDVYESLCVEEMEGTQDIMDSYRQQQEQFYETVFLPYIQEEAEKDCKFLSKFVECCTGSSCLPYAIGGASTFQITVEFNLGVDSLAWPNFHTCSRELVLSGHVYVRDSDSFREMMNEVIEHCRAKFEMQ</sequence>
<dbReference type="Gene3D" id="3.40.50.620">
    <property type="entry name" value="HUPs"/>
    <property type="match status" value="1"/>
</dbReference>
<organism evidence="3 4">
    <name type="scientific">Cyclotella atomus</name>
    <dbReference type="NCBI Taxonomy" id="382360"/>
    <lineage>
        <taxon>Eukaryota</taxon>
        <taxon>Sar</taxon>
        <taxon>Stramenopiles</taxon>
        <taxon>Ochrophyta</taxon>
        <taxon>Bacillariophyta</taxon>
        <taxon>Coscinodiscophyceae</taxon>
        <taxon>Thalassiosirophycidae</taxon>
        <taxon>Stephanodiscales</taxon>
        <taxon>Stephanodiscaceae</taxon>
        <taxon>Cyclotella</taxon>
    </lineage>
</organism>
<name>A0ABD3Q8A9_9STRA</name>
<evidence type="ECO:0000313" key="3">
    <source>
        <dbReference type="EMBL" id="KAL3796174.1"/>
    </source>
</evidence>
<feature type="compositionally biased region" description="Basic and acidic residues" evidence="2">
    <location>
        <begin position="72"/>
        <end position="94"/>
    </location>
</feature>
<dbReference type="AlphaFoldDB" id="A0ABD3Q8A9"/>
<evidence type="ECO:0000313" key="4">
    <source>
        <dbReference type="Proteomes" id="UP001530400"/>
    </source>
</evidence>
<feature type="coiled-coil region" evidence="1">
    <location>
        <begin position="334"/>
        <end position="375"/>
    </location>
</feature>
<dbReference type="InterPro" id="IPR014729">
    <property type="entry name" value="Rossmann-like_a/b/a_fold"/>
</dbReference>
<keyword evidence="1" id="KW-0175">Coiled coil</keyword>
<evidence type="ECO:0000256" key="1">
    <source>
        <dbReference type="SAM" id="Coils"/>
    </source>
</evidence>
<proteinExistence type="predicted"/>
<feature type="compositionally biased region" description="Polar residues" evidence="2">
    <location>
        <begin position="49"/>
        <end position="63"/>
    </location>
</feature>